<sequence>MNNPKLPEAKTRSNSCKNCDRLTEIEGEQLCFRDGRIIRLLPADDSKQPPILCEGWRQNPPLIRKTD</sequence>
<organism evidence="1 2">
    <name type="scientific">Shewanella zhuhaiensis</name>
    <dbReference type="NCBI Taxonomy" id="2919576"/>
    <lineage>
        <taxon>Bacteria</taxon>
        <taxon>Pseudomonadati</taxon>
        <taxon>Pseudomonadota</taxon>
        <taxon>Gammaproteobacteria</taxon>
        <taxon>Alteromonadales</taxon>
        <taxon>Shewanellaceae</taxon>
        <taxon>Shewanella</taxon>
    </lineage>
</organism>
<reference evidence="1 2" key="1">
    <citation type="submission" date="2022-02" db="EMBL/GenBank/DDBJ databases">
        <title>The genome sequence of Shewanella sp. 3B26.</title>
        <authorList>
            <person name="Du J."/>
        </authorList>
    </citation>
    <scope>NUCLEOTIDE SEQUENCE [LARGE SCALE GENOMIC DNA]</scope>
    <source>
        <strain evidence="1 2">3B26</strain>
    </source>
</reference>
<gene>
    <name evidence="1" type="ORF">MJ923_01805</name>
</gene>
<dbReference type="EMBL" id="JAKUDL010000001">
    <property type="protein sequence ID" value="MCH4293038.1"/>
    <property type="molecule type" value="Genomic_DNA"/>
</dbReference>
<proteinExistence type="predicted"/>
<dbReference type="Proteomes" id="UP001297581">
    <property type="component" value="Unassembled WGS sequence"/>
</dbReference>
<evidence type="ECO:0000313" key="2">
    <source>
        <dbReference type="Proteomes" id="UP001297581"/>
    </source>
</evidence>
<dbReference type="AlphaFoldDB" id="A0AAJ1BE86"/>
<comment type="caution">
    <text evidence="1">The sequence shown here is derived from an EMBL/GenBank/DDBJ whole genome shotgun (WGS) entry which is preliminary data.</text>
</comment>
<name>A0AAJ1BE86_9GAMM</name>
<evidence type="ECO:0000313" key="1">
    <source>
        <dbReference type="EMBL" id="MCH4293038.1"/>
    </source>
</evidence>
<accession>A0AAJ1BE86</accession>
<protein>
    <submittedName>
        <fullName evidence="1">Uncharacterized protein</fullName>
    </submittedName>
</protein>
<keyword evidence="2" id="KW-1185">Reference proteome</keyword>